<gene>
    <name evidence="1" type="ORF">A4X06_0g6893</name>
</gene>
<keyword evidence="2" id="KW-1185">Reference proteome</keyword>
<reference evidence="1" key="1">
    <citation type="submission" date="2016-04" db="EMBL/GenBank/DDBJ databases">
        <authorList>
            <person name="Nguyen H.D."/>
            <person name="Samba Siva P."/>
            <person name="Cullis J."/>
            <person name="Levesque C.A."/>
            <person name="Hambleton S."/>
        </authorList>
    </citation>
    <scope>NUCLEOTIDE SEQUENCE</scope>
    <source>
        <strain evidence="1">DAOMC 236426</strain>
    </source>
</reference>
<accession>A0A8X7MNU5</accession>
<evidence type="ECO:0000313" key="2">
    <source>
        <dbReference type="Proteomes" id="UP000077684"/>
    </source>
</evidence>
<dbReference type="AlphaFoldDB" id="A0A8X7MNU5"/>
<comment type="caution">
    <text evidence="1">The sequence shown here is derived from an EMBL/GenBank/DDBJ whole genome shotgun (WGS) entry which is preliminary data.</text>
</comment>
<dbReference type="EMBL" id="LWDE02001081">
    <property type="protein sequence ID" value="KAE8242465.1"/>
    <property type="molecule type" value="Genomic_DNA"/>
</dbReference>
<dbReference type="Proteomes" id="UP000077684">
    <property type="component" value="Unassembled WGS sequence"/>
</dbReference>
<protein>
    <submittedName>
        <fullName evidence="1">Uncharacterized protein</fullName>
    </submittedName>
</protein>
<proteinExistence type="predicted"/>
<sequence length="526" mass="58342">MDEHPPPAPAPTYDWVPESAAQHDAFMDISGGWYSEEPPALASYITQTSTGNDPIDSELQRRLQMVITALNANPLRTRADVRSAQNTALLITALVECRYGIDKIPQRRGVGVSCEEDGVDETGSSRIALVVSEQKLQSLPSITGPLSRLDFSSPEIPHDTWSMLLDCTHQRGNGSFEEASVYRGEVMDLAVGLQRRAWPKTAIETFVQISLDVFEIAEDGRRSVRRKLVEESKAALPPHIIFLGCVGHGRPWFRVSLSNGGKTRIFVLTAGTNRERALLTKRDETATSIDTSGLLKVRSMLISINGHACLFLFVMIRHSAPHFSAATHFDNFDTLADIIDVFESMVRRDQEILNRPLTPIIASRLWPILKERLSLTTQAYFPAACDRAYCEIYGRQHLLEASALQDNMTRGELPQRSLPCSPWSSCPWHVHAATTATRPTLLIVPIADRATRQSDRVLVRIGTEELGEGGELAAVRLAEMIENELPKAGITNKPMPGKRDQLVVGDLSLSARLFPAHDPNVFRQRS</sequence>
<reference evidence="1" key="2">
    <citation type="journal article" date="2019" name="IMA Fungus">
        <title>Genome sequencing and comparison of five Tilletia species to identify candidate genes for the detection of regulated species infecting wheat.</title>
        <authorList>
            <person name="Nguyen H.D.T."/>
            <person name="Sultana T."/>
            <person name="Kesanakurti P."/>
            <person name="Hambleton S."/>
        </authorList>
    </citation>
    <scope>NUCLEOTIDE SEQUENCE</scope>
    <source>
        <strain evidence="1">DAOMC 236426</strain>
    </source>
</reference>
<organism evidence="1 2">
    <name type="scientific">Tilletia controversa</name>
    <name type="common">dwarf bunt fungus</name>
    <dbReference type="NCBI Taxonomy" id="13291"/>
    <lineage>
        <taxon>Eukaryota</taxon>
        <taxon>Fungi</taxon>
        <taxon>Dikarya</taxon>
        <taxon>Basidiomycota</taxon>
        <taxon>Ustilaginomycotina</taxon>
        <taxon>Exobasidiomycetes</taxon>
        <taxon>Tilletiales</taxon>
        <taxon>Tilletiaceae</taxon>
        <taxon>Tilletia</taxon>
    </lineage>
</organism>
<evidence type="ECO:0000313" key="1">
    <source>
        <dbReference type="EMBL" id="KAE8242465.1"/>
    </source>
</evidence>
<name>A0A8X7MNU5_9BASI</name>